<dbReference type="InterPro" id="IPR025681">
    <property type="entry name" value="COOH-NH2_lig"/>
</dbReference>
<dbReference type="Proteomes" id="UP000790580">
    <property type="component" value="Unassembled WGS sequence"/>
</dbReference>
<sequence length="358" mass="41440">MVAKKNYELHGIRSMEEKDNGFQMIVEGTDFYPISIQVKQPLSNNYITIQSHASSINKYYLGQEMMDTAIMAAYYNNLPSYRVQVQRMGKEIGVISTEENEHNLSDRGEGETQLKALLGADIEVMVYHPLRGSFVAIPMGNREGSKIGSDRALIRKGHAFYQPIIELRPSPQESGIKLRDELHTLKCRLEENLGKRSLQIVSSPNPTGRFYLGGHIHVSNQKATFRKASQLDALITLPLSAYYMKNGLDRRKIYGRLGSIRLNPYNGFEYRTLPSWYELIDDDNKVFFQWIEFIFLHPNLPHYKFTESVLRAYYHGDIATLKIAVTQFFQQLYPLLSSTEQKLINEWLNWLKMRERID</sequence>
<gene>
    <name evidence="1" type="ORF">KS407_14685</name>
</gene>
<reference evidence="1 2" key="1">
    <citation type="submission" date="2021-06" db="EMBL/GenBank/DDBJ databases">
        <title>Bacillus sp. RD4P76, an endophyte from a halophyte.</title>
        <authorList>
            <person name="Sun J.-Q."/>
        </authorList>
    </citation>
    <scope>NUCLEOTIDE SEQUENCE [LARGE SCALE GENOMIC DNA]</scope>
    <source>
        <strain evidence="1 2">JCM 17098</strain>
    </source>
</reference>
<name>A0ABS6JVQ4_9BACI</name>
<dbReference type="EMBL" id="JAHQCR010000057">
    <property type="protein sequence ID" value="MBU9722663.1"/>
    <property type="molecule type" value="Genomic_DNA"/>
</dbReference>
<protein>
    <submittedName>
        <fullName evidence="1">Uncharacterized protein</fullName>
    </submittedName>
</protein>
<evidence type="ECO:0000313" key="2">
    <source>
        <dbReference type="Proteomes" id="UP000790580"/>
    </source>
</evidence>
<keyword evidence="2" id="KW-1185">Reference proteome</keyword>
<dbReference type="Pfam" id="PF14395">
    <property type="entry name" value="COOH-NH2_lig"/>
    <property type="match status" value="1"/>
</dbReference>
<proteinExistence type="predicted"/>
<accession>A0ABS6JVQ4</accession>
<comment type="caution">
    <text evidence="1">The sequence shown here is derived from an EMBL/GenBank/DDBJ whole genome shotgun (WGS) entry which is preliminary data.</text>
</comment>
<dbReference type="RefSeq" id="WP_088075616.1">
    <property type="nucleotide sequence ID" value="NZ_JAHQCR010000057.1"/>
</dbReference>
<evidence type="ECO:0000313" key="1">
    <source>
        <dbReference type="EMBL" id="MBU9722663.1"/>
    </source>
</evidence>
<organism evidence="1 2">
    <name type="scientific">Evansella alkalicola</name>
    <dbReference type="NCBI Taxonomy" id="745819"/>
    <lineage>
        <taxon>Bacteria</taxon>
        <taxon>Bacillati</taxon>
        <taxon>Bacillota</taxon>
        <taxon>Bacilli</taxon>
        <taxon>Bacillales</taxon>
        <taxon>Bacillaceae</taxon>
        <taxon>Evansella</taxon>
    </lineage>
</organism>